<evidence type="ECO:0000313" key="4">
    <source>
        <dbReference type="Proteomes" id="UP001595850"/>
    </source>
</evidence>
<feature type="region of interest" description="Disordered" evidence="1">
    <location>
        <begin position="27"/>
        <end position="47"/>
    </location>
</feature>
<dbReference type="Proteomes" id="UP001595850">
    <property type="component" value="Unassembled WGS sequence"/>
</dbReference>
<feature type="signal peptide" evidence="2">
    <location>
        <begin position="1"/>
        <end position="24"/>
    </location>
</feature>
<feature type="region of interest" description="Disordered" evidence="1">
    <location>
        <begin position="365"/>
        <end position="389"/>
    </location>
</feature>
<organism evidence="3 4">
    <name type="scientific">Planomonospora corallina</name>
    <dbReference type="NCBI Taxonomy" id="1806052"/>
    <lineage>
        <taxon>Bacteria</taxon>
        <taxon>Bacillati</taxon>
        <taxon>Actinomycetota</taxon>
        <taxon>Actinomycetes</taxon>
        <taxon>Streptosporangiales</taxon>
        <taxon>Streptosporangiaceae</taxon>
        <taxon>Planomonospora</taxon>
    </lineage>
</organism>
<dbReference type="RefSeq" id="WP_377291663.1">
    <property type="nucleotide sequence ID" value="NZ_JBHSBM010000029.1"/>
</dbReference>
<comment type="caution">
    <text evidence="3">The sequence shown here is derived from an EMBL/GenBank/DDBJ whole genome shotgun (WGS) entry which is preliminary data.</text>
</comment>
<gene>
    <name evidence="3" type="ORF">ACFOWE_24420</name>
</gene>
<keyword evidence="2" id="KW-0732">Signal</keyword>
<reference evidence="4" key="1">
    <citation type="journal article" date="2019" name="Int. J. Syst. Evol. Microbiol.">
        <title>The Global Catalogue of Microorganisms (GCM) 10K type strain sequencing project: providing services to taxonomists for standard genome sequencing and annotation.</title>
        <authorList>
            <consortium name="The Broad Institute Genomics Platform"/>
            <consortium name="The Broad Institute Genome Sequencing Center for Infectious Disease"/>
            <person name="Wu L."/>
            <person name="Ma J."/>
        </authorList>
    </citation>
    <scope>NUCLEOTIDE SEQUENCE [LARGE SCALE GENOMIC DNA]</scope>
    <source>
        <strain evidence="4">TBRC 4489</strain>
    </source>
</reference>
<name>A0ABV8IB77_9ACTN</name>
<dbReference type="EMBL" id="JBHSBM010000029">
    <property type="protein sequence ID" value="MFC4061458.1"/>
    <property type="molecule type" value="Genomic_DNA"/>
</dbReference>
<accession>A0ABV8IB77</accession>
<protein>
    <submittedName>
        <fullName evidence="3">Uncharacterized protein</fullName>
    </submittedName>
</protein>
<proteinExistence type="predicted"/>
<evidence type="ECO:0000313" key="3">
    <source>
        <dbReference type="EMBL" id="MFC4061458.1"/>
    </source>
</evidence>
<sequence>MRPCTRRSLLTRYLPALLAAGVGAAACGSDRRQTPSPARTAGGTAGGTAAPQAVTAILARFASHRIVTIGDFHGLAQLGDFYRTLVTSPGFPDHCRNIVVEFGNAYYQELVDRYVSGGEVDAGELAKVWTTTVGFGDQPMPEMYGRFYTAVRRANAGLPPRRRLRVWLGDPPNDPASPLRTPPERDRHFAGVVTAVADRGETVLAIMGDFHLMPGGFPFPEPGESGGPITRTDGGASPLPQRSGGDDDAPPPPPAPGRNVRQLLDARHPGRTYAVRIHNGLAEPDCNRRLEAHLASWPAPGMRSLKEDRELAAILRDGNCHDLMAVLPEFDKAWADGYLYLGPVDALTMSPVPGKRPMTLREFVEQARKDFSGNRPQGSGPGPAQITAP</sequence>
<dbReference type="PROSITE" id="PS51257">
    <property type="entry name" value="PROKAR_LIPOPROTEIN"/>
    <property type="match status" value="1"/>
</dbReference>
<feature type="region of interest" description="Disordered" evidence="1">
    <location>
        <begin position="167"/>
        <end position="186"/>
    </location>
</feature>
<evidence type="ECO:0000256" key="1">
    <source>
        <dbReference type="SAM" id="MobiDB-lite"/>
    </source>
</evidence>
<feature type="compositionally biased region" description="Low complexity" evidence="1">
    <location>
        <begin position="38"/>
        <end position="47"/>
    </location>
</feature>
<keyword evidence="4" id="KW-1185">Reference proteome</keyword>
<feature type="chain" id="PRO_5047028131" evidence="2">
    <location>
        <begin position="25"/>
        <end position="389"/>
    </location>
</feature>
<evidence type="ECO:0000256" key="2">
    <source>
        <dbReference type="SAM" id="SignalP"/>
    </source>
</evidence>
<feature type="region of interest" description="Disordered" evidence="1">
    <location>
        <begin position="216"/>
        <end position="259"/>
    </location>
</feature>